<evidence type="ECO:0000256" key="4">
    <source>
        <dbReference type="SAM" id="SignalP"/>
    </source>
</evidence>
<comment type="catalytic activity">
    <reaction evidence="1">
        <text>a beta-lactam + H2O = a substituted beta-amino acid</text>
        <dbReference type="Rhea" id="RHEA:20401"/>
        <dbReference type="ChEBI" id="CHEBI:15377"/>
        <dbReference type="ChEBI" id="CHEBI:35627"/>
        <dbReference type="ChEBI" id="CHEBI:140347"/>
        <dbReference type="EC" id="3.5.2.6"/>
    </reaction>
</comment>
<accession>A0A7V6DR57</accession>
<sequence>MRFFAVLLVVCLLFCPPGIHQVSAAALQLPLSVPVRDWRPLEQRWNCQFQVSLGLALQQHPVWQSLVSQQKMAVGLVDLADPKKPRFAKVNGNVMMYAASLPKIAALLAATQGFADGTLRETPQVRRDLIEMIRRSDNAAASRVINQIGLQRIAAVLLDPRYHFYDQKQGGGLWLGSDYGLHLERNPEPLKNLDHAATVDQICRFYYLLAYGRLINRERSRQMLKILAFPDLDDKFVHALGNSVPPHHVYRKSGEFRTSYSDSVLVWKGASTRYILAAMVEDARGETILRQLLPAMEKILKQH</sequence>
<evidence type="ECO:0000256" key="1">
    <source>
        <dbReference type="ARBA" id="ARBA00001526"/>
    </source>
</evidence>
<dbReference type="AlphaFoldDB" id="A0A7V6DR57"/>
<evidence type="ECO:0000256" key="3">
    <source>
        <dbReference type="ARBA" id="ARBA00012865"/>
    </source>
</evidence>
<dbReference type="Pfam" id="PF13354">
    <property type="entry name" value="Beta-lactamase2"/>
    <property type="match status" value="1"/>
</dbReference>
<organism evidence="6">
    <name type="scientific">Desulfobacca acetoxidans</name>
    <dbReference type="NCBI Taxonomy" id="60893"/>
    <lineage>
        <taxon>Bacteria</taxon>
        <taxon>Pseudomonadati</taxon>
        <taxon>Thermodesulfobacteriota</taxon>
        <taxon>Desulfobaccia</taxon>
        <taxon>Desulfobaccales</taxon>
        <taxon>Desulfobaccaceae</taxon>
        <taxon>Desulfobacca</taxon>
    </lineage>
</organism>
<comment type="caution">
    <text evidence="6">The sequence shown here is derived from an EMBL/GenBank/DDBJ whole genome shotgun (WGS) entry which is preliminary data.</text>
</comment>
<dbReference type="Gene3D" id="3.40.710.10">
    <property type="entry name" value="DD-peptidase/beta-lactamase superfamily"/>
    <property type="match status" value="1"/>
</dbReference>
<comment type="similarity">
    <text evidence="2">Belongs to the class-A beta-lactamase family.</text>
</comment>
<dbReference type="InterPro" id="IPR000871">
    <property type="entry name" value="Beta-lactam_class-A"/>
</dbReference>
<dbReference type="GO" id="GO:0046677">
    <property type="term" value="P:response to antibiotic"/>
    <property type="evidence" value="ECO:0007669"/>
    <property type="project" value="InterPro"/>
</dbReference>
<evidence type="ECO:0000313" key="6">
    <source>
        <dbReference type="EMBL" id="HHS30914.1"/>
    </source>
</evidence>
<dbReference type="InterPro" id="IPR012338">
    <property type="entry name" value="Beta-lactam/transpept-like"/>
</dbReference>
<dbReference type="EMBL" id="DTGR01000223">
    <property type="protein sequence ID" value="HHS30914.1"/>
    <property type="molecule type" value="Genomic_DNA"/>
</dbReference>
<dbReference type="PANTHER" id="PTHR35333:SF3">
    <property type="entry name" value="BETA-LACTAMASE-TYPE TRANSPEPTIDASE FOLD CONTAINING PROTEIN"/>
    <property type="match status" value="1"/>
</dbReference>
<proteinExistence type="inferred from homology"/>
<dbReference type="GO" id="GO:0008800">
    <property type="term" value="F:beta-lactamase activity"/>
    <property type="evidence" value="ECO:0007669"/>
    <property type="project" value="UniProtKB-EC"/>
</dbReference>
<evidence type="ECO:0000256" key="2">
    <source>
        <dbReference type="ARBA" id="ARBA00009009"/>
    </source>
</evidence>
<gene>
    <name evidence="6" type="ORF">ENV52_14595</name>
</gene>
<dbReference type="PANTHER" id="PTHR35333">
    <property type="entry name" value="BETA-LACTAMASE"/>
    <property type="match status" value="1"/>
</dbReference>
<dbReference type="EC" id="3.5.2.6" evidence="3"/>
<keyword evidence="4" id="KW-0732">Signal</keyword>
<feature type="chain" id="PRO_5030962568" description="beta-lactamase" evidence="4">
    <location>
        <begin position="21"/>
        <end position="303"/>
    </location>
</feature>
<protein>
    <recommendedName>
        <fullName evidence="3">beta-lactamase</fullName>
        <ecNumber evidence="3">3.5.2.6</ecNumber>
    </recommendedName>
</protein>
<feature type="domain" description="Beta-lactamase class A catalytic" evidence="5">
    <location>
        <begin position="131"/>
        <end position="280"/>
    </location>
</feature>
<dbReference type="SUPFAM" id="SSF56601">
    <property type="entry name" value="beta-lactamase/transpeptidase-like"/>
    <property type="match status" value="1"/>
</dbReference>
<reference evidence="6" key="1">
    <citation type="journal article" date="2020" name="mSystems">
        <title>Genome- and Community-Level Interaction Insights into Carbon Utilization and Element Cycling Functions of Hydrothermarchaeota in Hydrothermal Sediment.</title>
        <authorList>
            <person name="Zhou Z."/>
            <person name="Liu Y."/>
            <person name="Xu W."/>
            <person name="Pan J."/>
            <person name="Luo Z.H."/>
            <person name="Li M."/>
        </authorList>
    </citation>
    <scope>NUCLEOTIDE SEQUENCE [LARGE SCALE GENOMIC DNA]</scope>
    <source>
        <strain evidence="6">SpSt-767</strain>
    </source>
</reference>
<evidence type="ECO:0000259" key="5">
    <source>
        <dbReference type="Pfam" id="PF13354"/>
    </source>
</evidence>
<name>A0A7V6DR57_9BACT</name>
<dbReference type="InterPro" id="IPR045155">
    <property type="entry name" value="Beta-lactam_cat"/>
</dbReference>
<dbReference type="GO" id="GO:0030655">
    <property type="term" value="P:beta-lactam antibiotic catabolic process"/>
    <property type="evidence" value="ECO:0007669"/>
    <property type="project" value="InterPro"/>
</dbReference>
<feature type="signal peptide" evidence="4">
    <location>
        <begin position="1"/>
        <end position="20"/>
    </location>
</feature>